<dbReference type="OrthoDB" id="4808449at2"/>
<reference evidence="2 3" key="1">
    <citation type="journal article" date="2017" name="Infect. Genet. Evol.">
        <title>The new phylogeny of the genus Mycobacterium: The old and the news.</title>
        <authorList>
            <person name="Tortoli E."/>
            <person name="Fedrizzi T."/>
            <person name="Meehan C.J."/>
            <person name="Trovato A."/>
            <person name="Grottola A."/>
            <person name="Giacobazzi E."/>
            <person name="Serpini G.F."/>
            <person name="Tagliazucchi S."/>
            <person name="Fabio A."/>
            <person name="Bettua C."/>
            <person name="Bertorelli R."/>
            <person name="Frascaro F."/>
            <person name="De Sanctis V."/>
            <person name="Pecorari M."/>
            <person name="Jousson O."/>
            <person name="Segata N."/>
            <person name="Cirillo D.M."/>
        </authorList>
    </citation>
    <scope>NUCLEOTIDE SEQUENCE [LARGE SCALE GENOMIC DNA]</scope>
    <source>
        <strain evidence="2 3">NCTC 12882</strain>
    </source>
</reference>
<comment type="caution">
    <text evidence="2">The sequence shown here is derived from an EMBL/GenBank/DDBJ whole genome shotgun (WGS) entry which is preliminary data.</text>
</comment>
<name>A0A2G5PJG0_MYCCE</name>
<proteinExistence type="predicted"/>
<organism evidence="2 3">
    <name type="scientific">Mycobacterium celatum</name>
    <dbReference type="NCBI Taxonomy" id="28045"/>
    <lineage>
        <taxon>Bacteria</taxon>
        <taxon>Bacillati</taxon>
        <taxon>Actinomycetota</taxon>
        <taxon>Actinomycetes</taxon>
        <taxon>Mycobacteriales</taxon>
        <taxon>Mycobacteriaceae</taxon>
        <taxon>Mycobacterium</taxon>
    </lineage>
</organism>
<evidence type="ECO:0000256" key="1">
    <source>
        <dbReference type="SAM" id="MobiDB-lite"/>
    </source>
</evidence>
<dbReference type="AlphaFoldDB" id="A0A2G5PJG0"/>
<gene>
    <name evidence="2" type="ORF">CQY23_13775</name>
</gene>
<accession>A0A2G5PJG0</accession>
<protein>
    <submittedName>
        <fullName evidence="2">HXXEE domain-containing protein</fullName>
    </submittedName>
</protein>
<dbReference type="Pfam" id="PF13787">
    <property type="entry name" value="HXXEE"/>
    <property type="match status" value="1"/>
</dbReference>
<evidence type="ECO:0000313" key="3">
    <source>
        <dbReference type="Proteomes" id="UP000230971"/>
    </source>
</evidence>
<evidence type="ECO:0000313" key="2">
    <source>
        <dbReference type="EMBL" id="PIB78426.1"/>
    </source>
</evidence>
<sequence>MMRIQRAASALAAGHALRGTIGRLVFYEPGPGCQGCRSTSQGRRRAARGGGAHTGGGSRLNQATLLGFGVHGVGHLALTAANRGYTPGVVTAPTVVIPFSLWACQSLARAGVRRHDAPDLA</sequence>
<dbReference type="EMBL" id="PDKV01000016">
    <property type="protein sequence ID" value="PIB78426.1"/>
    <property type="molecule type" value="Genomic_DNA"/>
</dbReference>
<feature type="region of interest" description="Disordered" evidence="1">
    <location>
        <begin position="37"/>
        <end position="56"/>
    </location>
</feature>
<dbReference type="Proteomes" id="UP000230971">
    <property type="component" value="Unassembled WGS sequence"/>
</dbReference>
<dbReference type="InterPro" id="IPR025671">
    <property type="entry name" value="HXXEE"/>
</dbReference>